<keyword evidence="9" id="KW-1185">Reference proteome</keyword>
<dbReference type="AlphaFoldDB" id="A0AA88VV57"/>
<comment type="subcellular location">
    <subcellularLocation>
        <location evidence="1">Nucleus</location>
    </subcellularLocation>
</comment>
<dbReference type="InterPro" id="IPR045239">
    <property type="entry name" value="bHLH95_bHLH"/>
</dbReference>
<dbReference type="SMART" id="SM00353">
    <property type="entry name" value="HLH"/>
    <property type="match status" value="1"/>
</dbReference>
<evidence type="ECO:0000256" key="2">
    <source>
        <dbReference type="ARBA" id="ARBA00023015"/>
    </source>
</evidence>
<dbReference type="CDD" id="cd11393">
    <property type="entry name" value="bHLH_AtbHLH_like"/>
    <property type="match status" value="1"/>
</dbReference>
<gene>
    <name evidence="8" type="ORF">RJ639_008716</name>
</gene>
<dbReference type="Pfam" id="PF00010">
    <property type="entry name" value="HLH"/>
    <property type="match status" value="1"/>
</dbReference>
<dbReference type="InterPro" id="IPR011598">
    <property type="entry name" value="bHLH_dom"/>
</dbReference>
<keyword evidence="5" id="KW-0539">Nucleus</keyword>
<feature type="region of interest" description="Disordered" evidence="6">
    <location>
        <begin position="1"/>
        <end position="26"/>
    </location>
</feature>
<evidence type="ECO:0000256" key="1">
    <source>
        <dbReference type="ARBA" id="ARBA00004123"/>
    </source>
</evidence>
<accession>A0AA88VV57</accession>
<dbReference type="PANTHER" id="PTHR16223">
    <property type="entry name" value="TRANSCRIPTION FACTOR BHLH83-RELATED"/>
    <property type="match status" value="1"/>
</dbReference>
<evidence type="ECO:0000313" key="8">
    <source>
        <dbReference type="EMBL" id="KAK3014648.1"/>
    </source>
</evidence>
<dbReference type="GO" id="GO:0000978">
    <property type="term" value="F:RNA polymerase II cis-regulatory region sequence-specific DNA binding"/>
    <property type="evidence" value="ECO:0007669"/>
    <property type="project" value="TreeGrafter"/>
</dbReference>
<dbReference type="InterPro" id="IPR045843">
    <property type="entry name" value="IND-like"/>
</dbReference>
<proteinExistence type="predicted"/>
<dbReference type="SUPFAM" id="SSF47459">
    <property type="entry name" value="HLH, helix-loop-helix DNA-binding domain"/>
    <property type="match status" value="1"/>
</dbReference>
<keyword evidence="2" id="KW-0805">Transcription regulation</keyword>
<dbReference type="GO" id="GO:0005634">
    <property type="term" value="C:nucleus"/>
    <property type="evidence" value="ECO:0007669"/>
    <property type="project" value="UniProtKB-SubCell"/>
</dbReference>
<reference evidence="8" key="1">
    <citation type="submission" date="2022-12" db="EMBL/GenBank/DDBJ databases">
        <title>Draft genome assemblies for two species of Escallonia (Escalloniales).</title>
        <authorList>
            <person name="Chanderbali A."/>
            <person name="Dervinis C."/>
            <person name="Anghel I."/>
            <person name="Soltis D."/>
            <person name="Soltis P."/>
            <person name="Zapata F."/>
        </authorList>
    </citation>
    <scope>NUCLEOTIDE SEQUENCE</scope>
    <source>
        <strain evidence="8">UCBG64.0493</strain>
        <tissue evidence="8">Leaf</tissue>
    </source>
</reference>
<keyword evidence="3" id="KW-0238">DNA-binding</keyword>
<dbReference type="InterPro" id="IPR036638">
    <property type="entry name" value="HLH_DNA-bd_sf"/>
</dbReference>
<organism evidence="8 9">
    <name type="scientific">Escallonia herrerae</name>
    <dbReference type="NCBI Taxonomy" id="1293975"/>
    <lineage>
        <taxon>Eukaryota</taxon>
        <taxon>Viridiplantae</taxon>
        <taxon>Streptophyta</taxon>
        <taxon>Embryophyta</taxon>
        <taxon>Tracheophyta</taxon>
        <taxon>Spermatophyta</taxon>
        <taxon>Magnoliopsida</taxon>
        <taxon>eudicotyledons</taxon>
        <taxon>Gunneridae</taxon>
        <taxon>Pentapetalae</taxon>
        <taxon>asterids</taxon>
        <taxon>campanulids</taxon>
        <taxon>Escalloniales</taxon>
        <taxon>Escalloniaceae</taxon>
        <taxon>Escallonia</taxon>
    </lineage>
</organism>
<dbReference type="GO" id="GO:0046983">
    <property type="term" value="F:protein dimerization activity"/>
    <property type="evidence" value="ECO:0007669"/>
    <property type="project" value="InterPro"/>
</dbReference>
<dbReference type="Gene3D" id="4.10.280.10">
    <property type="entry name" value="Helix-loop-helix DNA-binding domain"/>
    <property type="match status" value="1"/>
</dbReference>
<feature type="domain" description="BHLH" evidence="7">
    <location>
        <begin position="230"/>
        <end position="279"/>
    </location>
</feature>
<evidence type="ECO:0000313" key="9">
    <source>
        <dbReference type="Proteomes" id="UP001188597"/>
    </source>
</evidence>
<evidence type="ECO:0000256" key="3">
    <source>
        <dbReference type="ARBA" id="ARBA00023125"/>
    </source>
</evidence>
<protein>
    <recommendedName>
        <fullName evidence="7">BHLH domain-containing protein</fullName>
    </recommendedName>
</protein>
<evidence type="ECO:0000259" key="7">
    <source>
        <dbReference type="PROSITE" id="PS50888"/>
    </source>
</evidence>
<dbReference type="PANTHER" id="PTHR16223:SF49">
    <property type="entry name" value="TRANSCRIPTION FACTOR BHLH52-RELATED"/>
    <property type="match status" value="1"/>
</dbReference>
<keyword evidence="4" id="KW-0804">Transcription</keyword>
<dbReference type="Proteomes" id="UP001188597">
    <property type="component" value="Unassembled WGS sequence"/>
</dbReference>
<evidence type="ECO:0000256" key="5">
    <source>
        <dbReference type="ARBA" id="ARBA00023242"/>
    </source>
</evidence>
<evidence type="ECO:0000256" key="4">
    <source>
        <dbReference type="ARBA" id="ARBA00023163"/>
    </source>
</evidence>
<dbReference type="PROSITE" id="PS50888">
    <property type="entry name" value="BHLH"/>
    <property type="match status" value="1"/>
</dbReference>
<evidence type="ECO:0000256" key="6">
    <source>
        <dbReference type="SAM" id="MobiDB-lite"/>
    </source>
</evidence>
<sequence length="353" mass="39407">MAPPHHPPNTARNTLRPPSPPVAELRSPPHLVCETATCPTQANRTEFPLINQLLSHRLTSLTGSIQLMVKVALIQGRAKNLFSMALSYYSNYGTLQQHLNPEMSIFTQAQPDLIPELLAFHDNFAISGSCVDPLFDPDELLNPYMSSPSQHSNSLTPEIFPPLELEPYHYPKRARTCEDMFVPNPQVQLPELSPELIAPLWEFESSMPVYHAGGSVLDHESTVKEGNGGGTLSVQSLAARKRRRKITEKIQELGKLIPGGQKLNTAEMFQAASKYIKFLQAQVGILELMSPNQEKKEAFHSEELHHLVASPLVQEKCYLAEKCLVPKQFVQFLTNEPGIKANPQLLKDINQLL</sequence>
<dbReference type="GO" id="GO:0000981">
    <property type="term" value="F:DNA-binding transcription factor activity, RNA polymerase II-specific"/>
    <property type="evidence" value="ECO:0007669"/>
    <property type="project" value="TreeGrafter"/>
</dbReference>
<comment type="caution">
    <text evidence="8">The sequence shown here is derived from an EMBL/GenBank/DDBJ whole genome shotgun (WGS) entry which is preliminary data.</text>
</comment>
<dbReference type="EMBL" id="JAVXUP010001204">
    <property type="protein sequence ID" value="KAK3014648.1"/>
    <property type="molecule type" value="Genomic_DNA"/>
</dbReference>
<name>A0AA88VV57_9ASTE</name>